<reference evidence="2" key="1">
    <citation type="journal article" date="2019" name="bioRxiv">
        <title>The Genome of the Zebra Mussel, Dreissena polymorpha: A Resource for Invasive Species Research.</title>
        <authorList>
            <person name="McCartney M.A."/>
            <person name="Auch B."/>
            <person name="Kono T."/>
            <person name="Mallez S."/>
            <person name="Zhang Y."/>
            <person name="Obille A."/>
            <person name="Becker A."/>
            <person name="Abrahante J.E."/>
            <person name="Garbe J."/>
            <person name="Badalamenti J.P."/>
            <person name="Herman A."/>
            <person name="Mangelson H."/>
            <person name="Liachko I."/>
            <person name="Sullivan S."/>
            <person name="Sone E.D."/>
            <person name="Koren S."/>
            <person name="Silverstein K.A.T."/>
            <person name="Beckman K.B."/>
            <person name="Gohl D.M."/>
        </authorList>
    </citation>
    <scope>NUCLEOTIDE SEQUENCE</scope>
    <source>
        <strain evidence="2">Duluth1</strain>
        <tissue evidence="2">Whole animal</tissue>
    </source>
</reference>
<dbReference type="AlphaFoldDB" id="A0A9D4BXH8"/>
<protein>
    <recommendedName>
        <fullName evidence="4">Nucleic-acid-binding protein from transposon X-element</fullName>
    </recommendedName>
</protein>
<dbReference type="EMBL" id="JAIWYP010000014">
    <property type="protein sequence ID" value="KAH3712533.1"/>
    <property type="molecule type" value="Genomic_DNA"/>
</dbReference>
<gene>
    <name evidence="2" type="ORF">DPMN_072284</name>
</gene>
<dbReference type="Proteomes" id="UP000828390">
    <property type="component" value="Unassembled WGS sequence"/>
</dbReference>
<organism evidence="2 3">
    <name type="scientific">Dreissena polymorpha</name>
    <name type="common">Zebra mussel</name>
    <name type="synonym">Mytilus polymorpha</name>
    <dbReference type="NCBI Taxonomy" id="45954"/>
    <lineage>
        <taxon>Eukaryota</taxon>
        <taxon>Metazoa</taxon>
        <taxon>Spiralia</taxon>
        <taxon>Lophotrochozoa</taxon>
        <taxon>Mollusca</taxon>
        <taxon>Bivalvia</taxon>
        <taxon>Autobranchia</taxon>
        <taxon>Heteroconchia</taxon>
        <taxon>Euheterodonta</taxon>
        <taxon>Imparidentia</taxon>
        <taxon>Neoheterodontei</taxon>
        <taxon>Myida</taxon>
        <taxon>Dreissenoidea</taxon>
        <taxon>Dreissenidae</taxon>
        <taxon>Dreissena</taxon>
    </lineage>
</organism>
<feature type="compositionally biased region" description="Polar residues" evidence="1">
    <location>
        <begin position="82"/>
        <end position="105"/>
    </location>
</feature>
<comment type="caution">
    <text evidence="2">The sequence shown here is derived from an EMBL/GenBank/DDBJ whole genome shotgun (WGS) entry which is preliminary data.</text>
</comment>
<evidence type="ECO:0008006" key="4">
    <source>
        <dbReference type="Google" id="ProtNLM"/>
    </source>
</evidence>
<proteinExistence type="predicted"/>
<sequence length="341" mass="37152">MKTYANVIATLMVTPKIQRSSFRAGDISMDLETGTPYTVTLTPKEPLTPNQHVSRNSDPSPDTIPDSIPNSTQFTATLIKNDASHPTISPPTKVNQTLNDKTLNIPNEPPRPQSARQSTNNGPGQAIWLTLCLGTVAAIFPRNKAKAIGEAFVKFVGSEQAKPLKEVKSGLLFKIRKDAIHKAHQFSFGNYDFKLTEQPILGKGIIHVPKNANIEQLKNDLKSKPNVEAVHSGVRNDFITVTFKSENAATNILGHNVKPALFASLRCYKCQMFGHASHACKDNAKCPHCAGNHSHASCTSRSAKKCANCDGGHSAAYKGCPVYLKYQTTINSKTFDLQTVT</sequence>
<reference evidence="2" key="2">
    <citation type="submission" date="2020-11" db="EMBL/GenBank/DDBJ databases">
        <authorList>
            <person name="McCartney M.A."/>
            <person name="Auch B."/>
            <person name="Kono T."/>
            <person name="Mallez S."/>
            <person name="Becker A."/>
            <person name="Gohl D.M."/>
            <person name="Silverstein K.A.T."/>
            <person name="Koren S."/>
            <person name="Bechman K.B."/>
            <person name="Herman A."/>
            <person name="Abrahante J.E."/>
            <person name="Garbe J."/>
        </authorList>
    </citation>
    <scope>NUCLEOTIDE SEQUENCE</scope>
    <source>
        <strain evidence="2">Duluth1</strain>
        <tissue evidence="2">Whole animal</tissue>
    </source>
</reference>
<evidence type="ECO:0000313" key="3">
    <source>
        <dbReference type="Proteomes" id="UP000828390"/>
    </source>
</evidence>
<feature type="compositionally biased region" description="Low complexity" evidence="1">
    <location>
        <begin position="56"/>
        <end position="70"/>
    </location>
</feature>
<accession>A0A9D4BXH8</accession>
<feature type="region of interest" description="Disordered" evidence="1">
    <location>
        <begin position="82"/>
        <end position="121"/>
    </location>
</feature>
<evidence type="ECO:0000313" key="2">
    <source>
        <dbReference type="EMBL" id="KAH3712533.1"/>
    </source>
</evidence>
<feature type="region of interest" description="Disordered" evidence="1">
    <location>
        <begin position="40"/>
        <end position="70"/>
    </location>
</feature>
<keyword evidence="3" id="KW-1185">Reference proteome</keyword>
<evidence type="ECO:0000256" key="1">
    <source>
        <dbReference type="SAM" id="MobiDB-lite"/>
    </source>
</evidence>
<name>A0A9D4BXH8_DREPO</name>